<dbReference type="InterPro" id="IPR035965">
    <property type="entry name" value="PAS-like_dom_sf"/>
</dbReference>
<dbReference type="InterPro" id="IPR013767">
    <property type="entry name" value="PAS_fold"/>
</dbReference>
<proteinExistence type="predicted"/>
<dbReference type="Gene3D" id="3.30.450.20">
    <property type="entry name" value="PAS domain"/>
    <property type="match status" value="1"/>
</dbReference>
<dbReference type="CDD" id="cd00130">
    <property type="entry name" value="PAS"/>
    <property type="match status" value="1"/>
</dbReference>
<dbReference type="EMBL" id="CAADFC020000033">
    <property type="protein sequence ID" value="VIO79748.1"/>
    <property type="molecule type" value="Genomic_DNA"/>
</dbReference>
<gene>
    <name evidence="4" type="primary">pdeB</name>
    <name evidence="4" type="ORF">CI1B_80820</name>
</gene>
<comment type="caution">
    <text evidence="4">The sequence shown here is derived from an EMBL/GenBank/DDBJ whole genome shotgun (WGS) entry which is preliminary data.</text>
</comment>
<dbReference type="CDD" id="cd01948">
    <property type="entry name" value="EAL"/>
    <property type="match status" value="1"/>
</dbReference>
<dbReference type="InterPro" id="IPR043128">
    <property type="entry name" value="Rev_trsase/Diguanyl_cyclase"/>
</dbReference>
<dbReference type="SUPFAM" id="SSF55073">
    <property type="entry name" value="Nucleotide cyclase"/>
    <property type="match status" value="1"/>
</dbReference>
<keyword evidence="1" id="KW-0472">Membrane</keyword>
<dbReference type="Pfam" id="PF00990">
    <property type="entry name" value="GGDEF"/>
    <property type="match status" value="1"/>
</dbReference>
<dbReference type="SMART" id="SM00052">
    <property type="entry name" value="EAL"/>
    <property type="match status" value="1"/>
</dbReference>
<sequence length="813" mass="89122">MFFSFRSWSLWRVVGPLVAIVLLQASVSAGSLQVMSAVRAYVAGESMWSKGQKDAVYYLQSYVSTGTPDYLKKFDAAIAVPLADRTARLALKSPGNNDAVARAGFAKAGNHDDDIGGLIWLFKYFRGMHHVAAAVKAWQESDALLDQLIAIRNEAADDVALHDPSAATIRHWAERIGTVDAALGILAIGFSDHLGHASRQVSSLLLLVNALIGTCLAGIVLFHTRRMLLRRWLAETALAVEKERAQLTLASIGDAVIVTTPEDRVGYMNPAAERMIAAGQDVTDRLLSSLFSITEQSVQGSFRTAEAEGEERLQQRLLVRPDQSSVPVSVVETPIVHDGHWAGRVMIIHDMTAERRLVEELAWAASHDALTGLANRRQFEFELHALMSGPAAARADLMLIDLDQFKIVNDTCGHMAGDRLLKHVARLLAAEVGGSGLVARLGGDEFGILLRADGTAAYDVASDVAERIRAVVEQSSFVHDGSSFRISASIGLVRLGDCAGVQDALQLADVACFLAKDKGRNRVQQHFPADTDLTVRVAEMSWVNRIRKGLDEGRFCLYEQEIRPITAALKGQERRELLLRLRDESGGLVPPGSFLPAAERYGLMPLIDRWVVRRAFELIAERRRSSHKVVGYAINLSGATIGDGDFVDFVAELFAQHDVPPKKVCFEITETSAISNLDEAQKFIARLREIGCSFSLDDFGTGMSSIAYLKHLPVDVIKIDGSFVREILNSKVDRAMVEMITKTAKIMQKQVVAEFVESAAILEELRQIGVDYAQGYAIGKPVPVFTLRGREDRLTVKSSRFGTILGAFGRRRP</sequence>
<dbReference type="SUPFAM" id="SSF55785">
    <property type="entry name" value="PYP-like sensor domain (PAS domain)"/>
    <property type="match status" value="1"/>
</dbReference>
<dbReference type="AlphaFoldDB" id="A0A508TZU1"/>
<dbReference type="Gene3D" id="3.20.20.450">
    <property type="entry name" value="EAL domain"/>
    <property type="match status" value="1"/>
</dbReference>
<protein>
    <submittedName>
        <fullName evidence="4">Cyclic di-GMP phosphodiesterase PdeB</fullName>
        <ecNumber evidence="4">3.1.4.52</ecNumber>
    </submittedName>
</protein>
<reference evidence="4" key="1">
    <citation type="submission" date="2019-02" db="EMBL/GenBank/DDBJ databases">
        <authorList>
            <person name="Pothier F.J."/>
        </authorList>
    </citation>
    <scope>NUCLEOTIDE SEQUENCE</scope>
    <source>
        <strain evidence="4">CI-1B</strain>
    </source>
</reference>
<dbReference type="EC" id="3.1.4.52" evidence="4"/>
<dbReference type="InterPro" id="IPR029787">
    <property type="entry name" value="Nucleotide_cyclase"/>
</dbReference>
<evidence type="ECO:0000256" key="1">
    <source>
        <dbReference type="SAM" id="Phobius"/>
    </source>
</evidence>
<dbReference type="InterPro" id="IPR035919">
    <property type="entry name" value="EAL_sf"/>
</dbReference>
<keyword evidence="4" id="KW-0378">Hydrolase</keyword>
<dbReference type="Pfam" id="PF00989">
    <property type="entry name" value="PAS"/>
    <property type="match status" value="1"/>
</dbReference>
<evidence type="ECO:0000313" key="4">
    <source>
        <dbReference type="EMBL" id="VIO79748.1"/>
    </source>
</evidence>
<dbReference type="PROSITE" id="PS50887">
    <property type="entry name" value="GGDEF"/>
    <property type="match status" value="1"/>
</dbReference>
<dbReference type="InterPro" id="IPR001633">
    <property type="entry name" value="EAL_dom"/>
</dbReference>
<dbReference type="PANTHER" id="PTHR44757">
    <property type="entry name" value="DIGUANYLATE CYCLASE DGCP"/>
    <property type="match status" value="1"/>
</dbReference>
<keyword evidence="5" id="KW-1185">Reference proteome</keyword>
<dbReference type="OrthoDB" id="7251575at2"/>
<dbReference type="PANTHER" id="PTHR44757:SF4">
    <property type="entry name" value="DIGUANYLATE CYCLASE DGCE-RELATED"/>
    <property type="match status" value="1"/>
</dbReference>
<evidence type="ECO:0000259" key="3">
    <source>
        <dbReference type="PROSITE" id="PS50887"/>
    </source>
</evidence>
<evidence type="ECO:0000259" key="2">
    <source>
        <dbReference type="PROSITE" id="PS50883"/>
    </source>
</evidence>
<dbReference type="SMART" id="SM00267">
    <property type="entry name" value="GGDEF"/>
    <property type="match status" value="1"/>
</dbReference>
<evidence type="ECO:0000313" key="5">
    <source>
        <dbReference type="Proteomes" id="UP000328092"/>
    </source>
</evidence>
<dbReference type="Proteomes" id="UP000328092">
    <property type="component" value="Unassembled WGS sequence"/>
</dbReference>
<feature type="domain" description="GGDEF" evidence="3">
    <location>
        <begin position="393"/>
        <end position="528"/>
    </location>
</feature>
<feature type="transmembrane region" description="Helical" evidence="1">
    <location>
        <begin position="201"/>
        <end position="222"/>
    </location>
</feature>
<dbReference type="RefSeq" id="WP_139864531.1">
    <property type="nucleotide sequence ID" value="NZ_CAADFC020000033.1"/>
</dbReference>
<accession>A0A508TZU1</accession>
<dbReference type="Gene3D" id="3.30.70.270">
    <property type="match status" value="1"/>
</dbReference>
<dbReference type="SUPFAM" id="SSF141868">
    <property type="entry name" value="EAL domain-like"/>
    <property type="match status" value="1"/>
</dbReference>
<dbReference type="GO" id="GO:0071111">
    <property type="term" value="F:cyclic-guanylate-specific phosphodiesterase activity"/>
    <property type="evidence" value="ECO:0007669"/>
    <property type="project" value="UniProtKB-EC"/>
</dbReference>
<keyword evidence="1" id="KW-1133">Transmembrane helix</keyword>
<dbReference type="Pfam" id="PF00563">
    <property type="entry name" value="EAL"/>
    <property type="match status" value="1"/>
</dbReference>
<name>A0A508TZU1_9BRAD</name>
<dbReference type="InterPro" id="IPR000014">
    <property type="entry name" value="PAS"/>
</dbReference>
<dbReference type="InterPro" id="IPR000160">
    <property type="entry name" value="GGDEF_dom"/>
</dbReference>
<dbReference type="NCBIfam" id="TIGR00254">
    <property type="entry name" value="GGDEF"/>
    <property type="match status" value="1"/>
</dbReference>
<dbReference type="CDD" id="cd01949">
    <property type="entry name" value="GGDEF"/>
    <property type="match status" value="1"/>
</dbReference>
<dbReference type="PROSITE" id="PS50883">
    <property type="entry name" value="EAL"/>
    <property type="match status" value="1"/>
</dbReference>
<keyword evidence="1" id="KW-0812">Transmembrane</keyword>
<feature type="domain" description="EAL" evidence="2">
    <location>
        <begin position="539"/>
        <end position="795"/>
    </location>
</feature>
<dbReference type="InterPro" id="IPR052155">
    <property type="entry name" value="Biofilm_reg_signaling"/>
</dbReference>
<organism evidence="4 5">
    <name type="scientific">Bradyrhizobium ivorense</name>
    <dbReference type="NCBI Taxonomy" id="2511166"/>
    <lineage>
        <taxon>Bacteria</taxon>
        <taxon>Pseudomonadati</taxon>
        <taxon>Pseudomonadota</taxon>
        <taxon>Alphaproteobacteria</taxon>
        <taxon>Hyphomicrobiales</taxon>
        <taxon>Nitrobacteraceae</taxon>
        <taxon>Bradyrhizobium</taxon>
    </lineage>
</organism>